<evidence type="ECO:0000313" key="2">
    <source>
        <dbReference type="Proteomes" id="UP001147782"/>
    </source>
</evidence>
<keyword evidence="2" id="KW-1185">Reference proteome</keyword>
<protein>
    <submittedName>
        <fullName evidence="1">Uncharacterized protein</fullName>
    </submittedName>
</protein>
<dbReference type="AlphaFoldDB" id="A0A9W9VFK2"/>
<proteinExistence type="predicted"/>
<evidence type="ECO:0000313" key="1">
    <source>
        <dbReference type="EMBL" id="KAJ5377650.1"/>
    </source>
</evidence>
<dbReference type="EMBL" id="JAPZBS010000004">
    <property type="protein sequence ID" value="KAJ5377650.1"/>
    <property type="molecule type" value="Genomic_DNA"/>
</dbReference>
<reference evidence="1" key="1">
    <citation type="submission" date="2022-11" db="EMBL/GenBank/DDBJ databases">
        <authorList>
            <person name="Petersen C."/>
        </authorList>
    </citation>
    <scope>NUCLEOTIDE SEQUENCE</scope>
    <source>
        <strain evidence="1">IBT 29864</strain>
    </source>
</reference>
<accession>A0A9W9VFK2</accession>
<comment type="caution">
    <text evidence="1">The sequence shown here is derived from an EMBL/GenBank/DDBJ whole genome shotgun (WGS) entry which is preliminary data.</text>
</comment>
<sequence length="68" mass="7290">MDSTLHIDHRKLFSSVGPIGVHSPSPTVGLLFLSGTVRHGRGNLGPGESYNFYQKDLAIAAADRSIAR</sequence>
<dbReference type="Proteomes" id="UP001147782">
    <property type="component" value="Unassembled WGS sequence"/>
</dbReference>
<dbReference type="RefSeq" id="XP_056556513.1">
    <property type="nucleotide sequence ID" value="XM_056697988.1"/>
</dbReference>
<gene>
    <name evidence="1" type="ORF">N7496_005059</name>
</gene>
<dbReference type="GeneID" id="81437167"/>
<name>A0A9W9VFK2_9EURO</name>
<organism evidence="1 2">
    <name type="scientific">Penicillium cataractarum</name>
    <dbReference type="NCBI Taxonomy" id="2100454"/>
    <lineage>
        <taxon>Eukaryota</taxon>
        <taxon>Fungi</taxon>
        <taxon>Dikarya</taxon>
        <taxon>Ascomycota</taxon>
        <taxon>Pezizomycotina</taxon>
        <taxon>Eurotiomycetes</taxon>
        <taxon>Eurotiomycetidae</taxon>
        <taxon>Eurotiales</taxon>
        <taxon>Aspergillaceae</taxon>
        <taxon>Penicillium</taxon>
    </lineage>
</organism>
<reference evidence="1" key="2">
    <citation type="journal article" date="2023" name="IMA Fungus">
        <title>Comparative genomic study of the Penicillium genus elucidates a diverse pangenome and 15 lateral gene transfer events.</title>
        <authorList>
            <person name="Petersen C."/>
            <person name="Sorensen T."/>
            <person name="Nielsen M.R."/>
            <person name="Sondergaard T.E."/>
            <person name="Sorensen J.L."/>
            <person name="Fitzpatrick D.A."/>
            <person name="Frisvad J.C."/>
            <person name="Nielsen K.L."/>
        </authorList>
    </citation>
    <scope>NUCLEOTIDE SEQUENCE</scope>
    <source>
        <strain evidence="1">IBT 29864</strain>
    </source>
</reference>